<dbReference type="InterPro" id="IPR039532">
    <property type="entry name" value="TetR_C_Firmicutes"/>
</dbReference>
<dbReference type="RefSeq" id="WP_209525068.1">
    <property type="nucleotide sequence ID" value="NZ_JAEEGA010000002.1"/>
</dbReference>
<evidence type="ECO:0000313" key="4">
    <source>
        <dbReference type="EMBL" id="MBP1040175.1"/>
    </source>
</evidence>
<dbReference type="InterPro" id="IPR001647">
    <property type="entry name" value="HTH_TetR"/>
</dbReference>
<keyword evidence="5" id="KW-1185">Reference proteome</keyword>
<dbReference type="PROSITE" id="PS50977">
    <property type="entry name" value="HTH_TETR_2"/>
    <property type="match status" value="1"/>
</dbReference>
<evidence type="ECO:0000256" key="1">
    <source>
        <dbReference type="ARBA" id="ARBA00023125"/>
    </source>
</evidence>
<proteinExistence type="predicted"/>
<dbReference type="EMBL" id="JAEEGA010000002">
    <property type="protein sequence ID" value="MBP1040175.1"/>
    <property type="molecule type" value="Genomic_DNA"/>
</dbReference>
<dbReference type="InterPro" id="IPR009057">
    <property type="entry name" value="Homeodomain-like_sf"/>
</dbReference>
<evidence type="ECO:0000313" key="5">
    <source>
        <dbReference type="Proteomes" id="UP000674938"/>
    </source>
</evidence>
<feature type="domain" description="HTH tetR-type" evidence="3">
    <location>
        <begin position="6"/>
        <end position="66"/>
    </location>
</feature>
<gene>
    <name evidence="4" type="ORF">I6N95_04030</name>
</gene>
<keyword evidence="1 2" id="KW-0238">DNA-binding</keyword>
<evidence type="ECO:0000256" key="2">
    <source>
        <dbReference type="PROSITE-ProRule" id="PRU00335"/>
    </source>
</evidence>
<sequence length="178" mass="21328">MYHLFNETKLLIVKATEELLEKQPIEKISVSTIMKKCGMSRQTFYNHFYDKFDLIIFLHLYKTITSIKKFQRSKNFICSMTDSFKLMQQNRTIYLNLSSYRGQNSFEESYFEFLIGYSIEHIGENRLSLDESFIHELYWHGVTSMVLKWFKDDMAIEADKLGELIYKSMPEAIQHYYV</sequence>
<organism evidence="4 5">
    <name type="scientific">Vagococcus allomyrinae</name>
    <dbReference type="NCBI Taxonomy" id="2794353"/>
    <lineage>
        <taxon>Bacteria</taxon>
        <taxon>Bacillati</taxon>
        <taxon>Bacillota</taxon>
        <taxon>Bacilli</taxon>
        <taxon>Lactobacillales</taxon>
        <taxon>Enterococcaceae</taxon>
        <taxon>Vagococcus</taxon>
    </lineage>
</organism>
<name>A0A940P361_9ENTE</name>
<reference evidence="4" key="1">
    <citation type="submission" date="2020-12" db="EMBL/GenBank/DDBJ databases">
        <title>Vagococcus allomyrinae sp. nov. and Enterococcus lavae sp. nov., isolated from the larvae of Allomyrina dichotoma.</title>
        <authorList>
            <person name="Lee S.D."/>
        </authorList>
    </citation>
    <scope>NUCLEOTIDE SEQUENCE</scope>
    <source>
        <strain evidence="4">BWB3-3</strain>
    </source>
</reference>
<evidence type="ECO:0000259" key="3">
    <source>
        <dbReference type="PROSITE" id="PS50977"/>
    </source>
</evidence>
<comment type="caution">
    <text evidence="4">The sequence shown here is derived from an EMBL/GenBank/DDBJ whole genome shotgun (WGS) entry which is preliminary data.</text>
</comment>
<dbReference type="SUPFAM" id="SSF46689">
    <property type="entry name" value="Homeodomain-like"/>
    <property type="match status" value="1"/>
</dbReference>
<dbReference type="Pfam" id="PF00440">
    <property type="entry name" value="TetR_N"/>
    <property type="match status" value="1"/>
</dbReference>
<dbReference type="AlphaFoldDB" id="A0A940P361"/>
<dbReference type="Gene3D" id="1.10.357.10">
    <property type="entry name" value="Tetracycline Repressor, domain 2"/>
    <property type="match status" value="1"/>
</dbReference>
<dbReference type="PANTHER" id="PTHR43479:SF7">
    <property type="entry name" value="TETR-FAMILY TRANSCRIPTIONAL REGULATOR"/>
    <property type="match status" value="1"/>
</dbReference>
<protein>
    <submittedName>
        <fullName evidence="4">TetR/AcrR family transcriptional regulator C-terminal domain-containing protein</fullName>
    </submittedName>
</protein>
<accession>A0A940P361</accession>
<dbReference type="Pfam" id="PF14278">
    <property type="entry name" value="TetR_C_8"/>
    <property type="match status" value="1"/>
</dbReference>
<feature type="DNA-binding region" description="H-T-H motif" evidence="2">
    <location>
        <begin position="29"/>
        <end position="48"/>
    </location>
</feature>
<dbReference type="Proteomes" id="UP000674938">
    <property type="component" value="Unassembled WGS sequence"/>
</dbReference>
<dbReference type="InterPro" id="IPR050624">
    <property type="entry name" value="HTH-type_Tx_Regulator"/>
</dbReference>
<dbReference type="GO" id="GO:0003677">
    <property type="term" value="F:DNA binding"/>
    <property type="evidence" value="ECO:0007669"/>
    <property type="project" value="UniProtKB-UniRule"/>
</dbReference>
<dbReference type="PANTHER" id="PTHR43479">
    <property type="entry name" value="ACREF/ENVCD OPERON REPRESSOR-RELATED"/>
    <property type="match status" value="1"/>
</dbReference>